<keyword evidence="6" id="KW-0446">Lipid-binding</keyword>
<dbReference type="STRING" id="99883.ENSTNIP00000013340"/>
<dbReference type="PROSITE" id="PS50330">
    <property type="entry name" value="UIM"/>
    <property type="match status" value="1"/>
</dbReference>
<evidence type="ECO:0000256" key="5">
    <source>
        <dbReference type="ARBA" id="ARBA00022737"/>
    </source>
</evidence>
<dbReference type="InterPro" id="IPR003903">
    <property type="entry name" value="UIM_dom"/>
</dbReference>
<feature type="domain" description="ENTH" evidence="9">
    <location>
        <begin position="12"/>
        <end position="144"/>
    </location>
</feature>
<dbReference type="SMART" id="SM00273">
    <property type="entry name" value="ENTH"/>
    <property type="match status" value="1"/>
</dbReference>
<comment type="similarity">
    <text evidence="2">Belongs to the epsin family.</text>
</comment>
<reference evidence="10" key="2">
    <citation type="submission" date="2025-08" db="UniProtKB">
        <authorList>
            <consortium name="Ensembl"/>
        </authorList>
    </citation>
    <scope>IDENTIFICATION</scope>
</reference>
<keyword evidence="4" id="KW-0597">Phosphoprotein</keyword>
<feature type="coiled-coil region" evidence="7">
    <location>
        <begin position="123"/>
        <end position="150"/>
    </location>
</feature>
<feature type="region of interest" description="Disordered" evidence="8">
    <location>
        <begin position="158"/>
        <end position="185"/>
    </location>
</feature>
<dbReference type="GO" id="GO:0005543">
    <property type="term" value="F:phospholipid binding"/>
    <property type="evidence" value="ECO:0007669"/>
    <property type="project" value="TreeGrafter"/>
</dbReference>
<accession>H3CYK5</accession>
<dbReference type="Proteomes" id="UP000007303">
    <property type="component" value="Unassembled WGS sequence"/>
</dbReference>
<reference evidence="11" key="1">
    <citation type="journal article" date="2004" name="Nature">
        <title>Genome duplication in the teleost fish Tetraodon nigroviridis reveals the early vertebrate proto-karyotype.</title>
        <authorList>
            <person name="Jaillon O."/>
            <person name="Aury J.-M."/>
            <person name="Brunet F."/>
            <person name="Petit J.-L."/>
            <person name="Stange-Thomann N."/>
            <person name="Mauceli E."/>
            <person name="Bouneau L."/>
            <person name="Fischer C."/>
            <person name="Ozouf-Costaz C."/>
            <person name="Bernot A."/>
            <person name="Nicaud S."/>
            <person name="Jaffe D."/>
            <person name="Fisher S."/>
            <person name="Lutfalla G."/>
            <person name="Dossat C."/>
            <person name="Segurens B."/>
            <person name="Dasilva C."/>
            <person name="Salanoubat M."/>
            <person name="Levy M."/>
            <person name="Boudet N."/>
            <person name="Castellano S."/>
            <person name="Anthouard V."/>
            <person name="Jubin C."/>
            <person name="Castelli V."/>
            <person name="Katinka M."/>
            <person name="Vacherie B."/>
            <person name="Biemont C."/>
            <person name="Skalli Z."/>
            <person name="Cattolico L."/>
            <person name="Poulain J."/>
            <person name="De Berardinis V."/>
            <person name="Cruaud C."/>
            <person name="Duprat S."/>
            <person name="Brottier P."/>
            <person name="Coutanceau J.-P."/>
            <person name="Gouzy J."/>
            <person name="Parra G."/>
            <person name="Lardier G."/>
            <person name="Chapple C."/>
            <person name="McKernan K.J."/>
            <person name="McEwan P."/>
            <person name="Bosak S."/>
            <person name="Kellis M."/>
            <person name="Volff J.-N."/>
            <person name="Guigo R."/>
            <person name="Zody M.C."/>
            <person name="Mesirov J."/>
            <person name="Lindblad-Toh K."/>
            <person name="Birren B."/>
            <person name="Nusbaum C."/>
            <person name="Kahn D."/>
            <person name="Robinson-Rechavi M."/>
            <person name="Laudet V."/>
            <person name="Schachter V."/>
            <person name="Quetier F."/>
            <person name="Saurin W."/>
            <person name="Scarpelli C."/>
            <person name="Wincker P."/>
            <person name="Lander E.S."/>
            <person name="Weissenbach J."/>
            <person name="Roest Crollius H."/>
        </authorList>
    </citation>
    <scope>NUCLEOTIDE SEQUENCE [LARGE SCALE GENOMIC DNA]</scope>
</reference>
<dbReference type="InterPro" id="IPR013809">
    <property type="entry name" value="ENTH"/>
</dbReference>
<name>H3CYK5_TETNG</name>
<dbReference type="GeneTree" id="ENSGT00940000158217"/>
<evidence type="ECO:0000256" key="1">
    <source>
        <dbReference type="ARBA" id="ARBA00004496"/>
    </source>
</evidence>
<dbReference type="FunCoup" id="H3CYK5">
    <property type="interactions" value="191"/>
</dbReference>
<dbReference type="PANTHER" id="PTHR12276">
    <property type="entry name" value="EPSIN/ENT-RELATED"/>
    <property type="match status" value="1"/>
</dbReference>
<dbReference type="GO" id="GO:0006897">
    <property type="term" value="P:endocytosis"/>
    <property type="evidence" value="ECO:0007669"/>
    <property type="project" value="TreeGrafter"/>
</dbReference>
<dbReference type="GO" id="GO:0030276">
    <property type="term" value="F:clathrin binding"/>
    <property type="evidence" value="ECO:0007669"/>
    <property type="project" value="TreeGrafter"/>
</dbReference>
<dbReference type="AlphaFoldDB" id="H3CYK5"/>
<dbReference type="SUPFAM" id="SSF48464">
    <property type="entry name" value="ENTH/VHS domain"/>
    <property type="match status" value="1"/>
</dbReference>
<dbReference type="FunFam" id="1.25.40.90:FF:000002">
    <property type="entry name" value="epsin-2 isoform X1"/>
    <property type="match status" value="1"/>
</dbReference>
<evidence type="ECO:0000256" key="2">
    <source>
        <dbReference type="ARBA" id="ARBA00010130"/>
    </source>
</evidence>
<feature type="region of interest" description="Disordered" evidence="8">
    <location>
        <begin position="439"/>
        <end position="486"/>
    </location>
</feature>
<dbReference type="HOGENOM" id="CLU_012678_4_2_1"/>
<evidence type="ECO:0000256" key="8">
    <source>
        <dbReference type="SAM" id="MobiDB-lite"/>
    </source>
</evidence>
<organism evidence="10 11">
    <name type="scientific">Tetraodon nigroviridis</name>
    <name type="common">Spotted green pufferfish</name>
    <name type="synonym">Chelonodon nigroviridis</name>
    <dbReference type="NCBI Taxonomy" id="99883"/>
    <lineage>
        <taxon>Eukaryota</taxon>
        <taxon>Metazoa</taxon>
        <taxon>Chordata</taxon>
        <taxon>Craniata</taxon>
        <taxon>Vertebrata</taxon>
        <taxon>Euteleostomi</taxon>
        <taxon>Actinopterygii</taxon>
        <taxon>Neopterygii</taxon>
        <taxon>Teleostei</taxon>
        <taxon>Neoteleostei</taxon>
        <taxon>Acanthomorphata</taxon>
        <taxon>Eupercaria</taxon>
        <taxon>Tetraodontiformes</taxon>
        <taxon>Tetradontoidea</taxon>
        <taxon>Tetraodontidae</taxon>
        <taxon>Tetraodon</taxon>
    </lineage>
</organism>
<dbReference type="Ensembl" id="ENSTNIT00000013533.1">
    <property type="protein sequence ID" value="ENSTNIP00000013340.1"/>
    <property type="gene ID" value="ENSTNIG00000010433.1"/>
</dbReference>
<feature type="compositionally biased region" description="Basic and acidic residues" evidence="8">
    <location>
        <begin position="474"/>
        <end position="486"/>
    </location>
</feature>
<dbReference type="CDD" id="cd16990">
    <property type="entry name" value="ENTH_Epsin"/>
    <property type="match status" value="1"/>
</dbReference>
<dbReference type="PANTHER" id="PTHR12276:SF112">
    <property type="entry name" value="EPSIN 3A-RELATED"/>
    <property type="match status" value="1"/>
</dbReference>
<feature type="compositionally biased region" description="Acidic residues" evidence="8">
    <location>
        <begin position="461"/>
        <end position="473"/>
    </location>
</feature>
<evidence type="ECO:0000313" key="11">
    <source>
        <dbReference type="Proteomes" id="UP000007303"/>
    </source>
</evidence>
<keyword evidence="3" id="KW-0963">Cytoplasm</keyword>
<dbReference type="Gene3D" id="1.25.40.90">
    <property type="match status" value="1"/>
</dbReference>
<evidence type="ECO:0000256" key="3">
    <source>
        <dbReference type="ARBA" id="ARBA00022490"/>
    </source>
</evidence>
<dbReference type="OMA" id="GHDQGIH"/>
<dbReference type="GO" id="GO:0030125">
    <property type="term" value="C:clathrin vesicle coat"/>
    <property type="evidence" value="ECO:0007669"/>
    <property type="project" value="TreeGrafter"/>
</dbReference>
<dbReference type="Pfam" id="PF01417">
    <property type="entry name" value="ENTH"/>
    <property type="match status" value="1"/>
</dbReference>
<evidence type="ECO:0000313" key="10">
    <source>
        <dbReference type="Ensembl" id="ENSTNIP00000013340.1"/>
    </source>
</evidence>
<evidence type="ECO:0000256" key="7">
    <source>
        <dbReference type="SAM" id="Coils"/>
    </source>
</evidence>
<comment type="subcellular location">
    <subcellularLocation>
        <location evidence="1">Cytoplasm</location>
    </subcellularLocation>
</comment>
<protein>
    <submittedName>
        <fullName evidence="10">Epsin 3</fullName>
    </submittedName>
</protein>
<dbReference type="SMART" id="SM00726">
    <property type="entry name" value="UIM"/>
    <property type="match status" value="2"/>
</dbReference>
<sequence>MQTSSLRRQMKNMVNNYTEAEIKVREATSNDPWGPPSSLMAEISDLTFNVVAFTEVMGMIWKRINDHGKNWRHVYKALILLDYLIKTGSERVTQDCRENMPIIQTLRDFQYVDREGRDQGIHIREKAKNLVALLRDEEKLKKEKSQASKTWSRVAGVTSGFGSGSMPPPYPGGRSSQQSSARYHEDGFGTCRSSQSGYYSREITFGDIWSLLIVQNNTASLVINSAQQQTFPFKHPNSPHSLTIVLSACSQADHGRRCWLRPKTTASLVAPSSSPRLDPDLEQARPATSGEEELQLQLALAMSREESLKEELSRQGDESMLQKALEESKREMDAKGGCAQNAFMDLVDVFAMPSEPPRDRPWNASHPGDTDPWDSLAGLSIMEEDGSTTRRADPPWVSQTASSSPPPPWEPPVDSWDGSQRNVSNLSAMGQDLALPASSAVDPFSVPSERSPRIGSPTDGDLFDEAMDGGPVDENDRGESSPEPFDLSRLREALVAPSPRKCRTPEAFLGPEGASLVNLDTLIPVNASAKTTNPFLSVGLSAPSATNPFQAEVPKLTLNQM</sequence>
<keyword evidence="5" id="KW-0677">Repeat</keyword>
<reference evidence="10" key="3">
    <citation type="submission" date="2025-09" db="UniProtKB">
        <authorList>
            <consortium name="Ensembl"/>
        </authorList>
    </citation>
    <scope>IDENTIFICATION</scope>
</reference>
<evidence type="ECO:0000259" key="9">
    <source>
        <dbReference type="PROSITE" id="PS50942"/>
    </source>
</evidence>
<dbReference type="GO" id="GO:0005768">
    <property type="term" value="C:endosome"/>
    <property type="evidence" value="ECO:0007669"/>
    <property type="project" value="TreeGrafter"/>
</dbReference>
<feature type="compositionally biased region" description="Basic and acidic residues" evidence="8">
    <location>
        <begin position="308"/>
        <end position="317"/>
    </location>
</feature>
<dbReference type="InterPro" id="IPR008942">
    <property type="entry name" value="ENTH_VHS"/>
</dbReference>
<dbReference type="PROSITE" id="PS50942">
    <property type="entry name" value="ENTH"/>
    <property type="match status" value="1"/>
</dbReference>
<keyword evidence="7" id="KW-0175">Coiled coil</keyword>
<evidence type="ECO:0000256" key="4">
    <source>
        <dbReference type="ARBA" id="ARBA00022553"/>
    </source>
</evidence>
<feature type="region of interest" description="Disordered" evidence="8">
    <location>
        <begin position="269"/>
        <end position="292"/>
    </location>
</feature>
<proteinExistence type="inferred from homology"/>
<dbReference type="InParanoid" id="H3CYK5"/>
<feature type="region of interest" description="Disordered" evidence="8">
    <location>
        <begin position="308"/>
        <end position="331"/>
    </location>
</feature>
<keyword evidence="11" id="KW-1185">Reference proteome</keyword>
<feature type="region of interest" description="Disordered" evidence="8">
    <location>
        <begin position="352"/>
        <end position="423"/>
    </location>
</feature>
<dbReference type="GO" id="GO:0005886">
    <property type="term" value="C:plasma membrane"/>
    <property type="evidence" value="ECO:0007669"/>
    <property type="project" value="TreeGrafter"/>
</dbReference>
<evidence type="ECO:0000256" key="6">
    <source>
        <dbReference type="ARBA" id="ARBA00023121"/>
    </source>
</evidence>